<dbReference type="OrthoDB" id="20872at2759"/>
<feature type="non-terminal residue" evidence="2">
    <location>
        <position position="367"/>
    </location>
</feature>
<protein>
    <submittedName>
        <fullName evidence="2">Vegetative incompatibility protein HET-E-1</fullName>
    </submittedName>
</protein>
<feature type="region of interest" description="Disordered" evidence="1">
    <location>
        <begin position="1"/>
        <end position="20"/>
    </location>
</feature>
<comment type="caution">
    <text evidence="2">The sequence shown here is derived from an EMBL/GenBank/DDBJ whole genome shotgun (WGS) entry which is preliminary data.</text>
</comment>
<evidence type="ECO:0000313" key="3">
    <source>
        <dbReference type="Proteomes" id="UP000660729"/>
    </source>
</evidence>
<accession>A0A8H6R9W7</accession>
<sequence>MDHGGQIHSPKAPTHELKSQKEYAISRPEDQGRPYQGMWLLNARTRQLESLNDEDAREQGYAILSHVWEKEEITFNDIHRWFTRGWTLQELIAPWKMRFYSKDWELVGDKHGLCPVLERITGIPRTILRNECLLNTVSVAKRMYWAAERETTRPEDIAYCLLGIFDVNIPLLYGEGGQKAFRRLQEAVMRSSTDHSILIWQPHHDLEASVLASSPSCYRYSSKVVQDASHVPDSYERNNAGIRINLPLVHWRDKHFVLLDCRYEDDFSVVSDQTLGSVLPSSPMERFLAERQAPTERLKETSFSGLIGLQVDIIRTASTGLTTVRRNQASRRGMFNFDVFSSDDGGQQLPAILTPLLIVRYDYTPNR</sequence>
<name>A0A8H6R9W7_9PEZI</name>
<gene>
    <name evidence="2" type="ORF">HII31_11423</name>
</gene>
<organism evidence="2 3">
    <name type="scientific">Pseudocercospora fuligena</name>
    <dbReference type="NCBI Taxonomy" id="685502"/>
    <lineage>
        <taxon>Eukaryota</taxon>
        <taxon>Fungi</taxon>
        <taxon>Dikarya</taxon>
        <taxon>Ascomycota</taxon>
        <taxon>Pezizomycotina</taxon>
        <taxon>Dothideomycetes</taxon>
        <taxon>Dothideomycetidae</taxon>
        <taxon>Mycosphaerellales</taxon>
        <taxon>Mycosphaerellaceae</taxon>
        <taxon>Pseudocercospora</taxon>
    </lineage>
</organism>
<proteinExistence type="predicted"/>
<dbReference type="PANTHER" id="PTHR10622">
    <property type="entry name" value="HET DOMAIN-CONTAINING PROTEIN"/>
    <property type="match status" value="1"/>
</dbReference>
<reference evidence="2" key="1">
    <citation type="submission" date="2020-04" db="EMBL/GenBank/DDBJ databases">
        <title>Draft genome resource of the tomato pathogen Pseudocercospora fuligena.</title>
        <authorList>
            <person name="Zaccaron A."/>
        </authorList>
    </citation>
    <scope>NUCLEOTIDE SEQUENCE</scope>
    <source>
        <strain evidence="2">PF001</strain>
    </source>
</reference>
<keyword evidence="3" id="KW-1185">Reference proteome</keyword>
<evidence type="ECO:0000313" key="2">
    <source>
        <dbReference type="EMBL" id="KAF7187241.1"/>
    </source>
</evidence>
<dbReference type="AlphaFoldDB" id="A0A8H6R9W7"/>
<dbReference type="Proteomes" id="UP000660729">
    <property type="component" value="Unassembled WGS sequence"/>
</dbReference>
<dbReference type="PANTHER" id="PTHR10622:SF10">
    <property type="entry name" value="HET DOMAIN-CONTAINING PROTEIN"/>
    <property type="match status" value="1"/>
</dbReference>
<dbReference type="EMBL" id="JABCIY010000232">
    <property type="protein sequence ID" value="KAF7187241.1"/>
    <property type="molecule type" value="Genomic_DNA"/>
</dbReference>
<evidence type="ECO:0000256" key="1">
    <source>
        <dbReference type="SAM" id="MobiDB-lite"/>
    </source>
</evidence>